<dbReference type="GO" id="GO:0006749">
    <property type="term" value="P:glutathione metabolic process"/>
    <property type="evidence" value="ECO:0007669"/>
    <property type="project" value="TreeGrafter"/>
</dbReference>
<dbReference type="PANTHER" id="PTHR43900:SF3">
    <property type="entry name" value="GLUTATHIONE S-TRANSFERASE RHO"/>
    <property type="match status" value="1"/>
</dbReference>
<dbReference type="InterPro" id="IPR010987">
    <property type="entry name" value="Glutathione-S-Trfase_C-like"/>
</dbReference>
<evidence type="ECO:0000256" key="3">
    <source>
        <dbReference type="ARBA" id="ARBA00047960"/>
    </source>
</evidence>
<dbReference type="EMBL" id="JACGCI010000090">
    <property type="protein sequence ID" value="KAF6746674.1"/>
    <property type="molecule type" value="Genomic_DNA"/>
</dbReference>
<evidence type="ECO:0000256" key="2">
    <source>
        <dbReference type="ARBA" id="ARBA00022679"/>
    </source>
</evidence>
<comment type="caution">
    <text evidence="6">The sequence shown here is derived from an EMBL/GenBank/DDBJ whole genome shotgun (WGS) entry which is preliminary data.</text>
</comment>
<protein>
    <recommendedName>
        <fullName evidence="1">glutathione transferase</fullName>
        <ecNumber evidence="1">2.5.1.18</ecNumber>
    </recommendedName>
</protein>
<feature type="non-terminal residue" evidence="6">
    <location>
        <position position="1"/>
    </location>
</feature>
<evidence type="ECO:0000259" key="4">
    <source>
        <dbReference type="PROSITE" id="PS50404"/>
    </source>
</evidence>
<accession>A0A8H6LYF8</accession>
<dbReference type="InterPro" id="IPR036249">
    <property type="entry name" value="Thioredoxin-like_sf"/>
</dbReference>
<name>A0A8H6LYF8_9AGAR</name>
<organism evidence="6 7">
    <name type="scientific">Ephemerocybe angulata</name>
    <dbReference type="NCBI Taxonomy" id="980116"/>
    <lineage>
        <taxon>Eukaryota</taxon>
        <taxon>Fungi</taxon>
        <taxon>Dikarya</taxon>
        <taxon>Basidiomycota</taxon>
        <taxon>Agaricomycotina</taxon>
        <taxon>Agaricomycetes</taxon>
        <taxon>Agaricomycetidae</taxon>
        <taxon>Agaricales</taxon>
        <taxon>Agaricineae</taxon>
        <taxon>Psathyrellaceae</taxon>
        <taxon>Ephemerocybe</taxon>
    </lineage>
</organism>
<dbReference type="InterPro" id="IPR004045">
    <property type="entry name" value="Glutathione_S-Trfase_N"/>
</dbReference>
<dbReference type="InterPro" id="IPR036282">
    <property type="entry name" value="Glutathione-S-Trfase_C_sf"/>
</dbReference>
<sequence length="197" mass="21855">YGSAPSSCTKRVVIMLHEKEGAFKFVEIYLERSPISYAPISNDDDGYVLCESRVICRYIEEKYADKGIQKLILNHSIEAKGLFEQAVSVETANFDPHASLAAYEVLTKPAYTDTEALASCISELKAMLDVYEGILSKQAYLAGDEVTLADLFHVASGVRLQLAAIGAIETRPNVCRWFNSLTDRSSWKAIQTGMHHL</sequence>
<evidence type="ECO:0000259" key="5">
    <source>
        <dbReference type="PROSITE" id="PS50405"/>
    </source>
</evidence>
<reference evidence="6 7" key="1">
    <citation type="submission" date="2020-07" db="EMBL/GenBank/DDBJ databases">
        <title>Comparative genomics of pyrophilous fungi reveals a link between fire events and developmental genes.</title>
        <authorList>
            <consortium name="DOE Joint Genome Institute"/>
            <person name="Steindorff A.S."/>
            <person name="Carver A."/>
            <person name="Calhoun S."/>
            <person name="Stillman K."/>
            <person name="Liu H."/>
            <person name="Lipzen A."/>
            <person name="Pangilinan J."/>
            <person name="Labutti K."/>
            <person name="Bruns T.D."/>
            <person name="Grigoriev I.V."/>
        </authorList>
    </citation>
    <scope>NUCLEOTIDE SEQUENCE [LARGE SCALE GENOMIC DNA]</scope>
    <source>
        <strain evidence="6 7">CBS 144469</strain>
    </source>
</reference>
<evidence type="ECO:0000256" key="1">
    <source>
        <dbReference type="ARBA" id="ARBA00012452"/>
    </source>
</evidence>
<dbReference type="GO" id="GO:0043295">
    <property type="term" value="F:glutathione binding"/>
    <property type="evidence" value="ECO:0007669"/>
    <property type="project" value="TreeGrafter"/>
</dbReference>
<dbReference type="PANTHER" id="PTHR43900">
    <property type="entry name" value="GLUTATHIONE S-TRANSFERASE RHO"/>
    <property type="match status" value="1"/>
</dbReference>
<dbReference type="OrthoDB" id="249703at2759"/>
<dbReference type="Gene3D" id="3.40.30.10">
    <property type="entry name" value="Glutaredoxin"/>
    <property type="match status" value="1"/>
</dbReference>
<keyword evidence="2 6" id="KW-0808">Transferase</keyword>
<comment type="catalytic activity">
    <reaction evidence="3">
        <text>RX + glutathione = an S-substituted glutathione + a halide anion + H(+)</text>
        <dbReference type="Rhea" id="RHEA:16437"/>
        <dbReference type="ChEBI" id="CHEBI:15378"/>
        <dbReference type="ChEBI" id="CHEBI:16042"/>
        <dbReference type="ChEBI" id="CHEBI:17792"/>
        <dbReference type="ChEBI" id="CHEBI:57925"/>
        <dbReference type="ChEBI" id="CHEBI:90779"/>
        <dbReference type="EC" id="2.5.1.18"/>
    </reaction>
</comment>
<keyword evidence="7" id="KW-1185">Reference proteome</keyword>
<dbReference type="Pfam" id="PF00043">
    <property type="entry name" value="GST_C"/>
    <property type="match status" value="1"/>
</dbReference>
<evidence type="ECO:0000313" key="7">
    <source>
        <dbReference type="Proteomes" id="UP000521943"/>
    </source>
</evidence>
<feature type="domain" description="GST N-terminal" evidence="4">
    <location>
        <begin position="1"/>
        <end position="67"/>
    </location>
</feature>
<dbReference type="SUPFAM" id="SSF47616">
    <property type="entry name" value="GST C-terminal domain-like"/>
    <property type="match status" value="1"/>
</dbReference>
<evidence type="ECO:0000313" key="6">
    <source>
        <dbReference type="EMBL" id="KAF6746674.1"/>
    </source>
</evidence>
<feature type="domain" description="GST C-terminal" evidence="5">
    <location>
        <begin position="76"/>
        <end position="197"/>
    </location>
</feature>
<dbReference type="GO" id="GO:0005737">
    <property type="term" value="C:cytoplasm"/>
    <property type="evidence" value="ECO:0007669"/>
    <property type="project" value="TreeGrafter"/>
</dbReference>
<dbReference type="InterPro" id="IPR004046">
    <property type="entry name" value="GST_C"/>
</dbReference>
<dbReference type="PROSITE" id="PS50404">
    <property type="entry name" value="GST_NTER"/>
    <property type="match status" value="1"/>
</dbReference>
<gene>
    <name evidence="6" type="ORF">DFP72DRAFT_822871</name>
</gene>
<dbReference type="Proteomes" id="UP000521943">
    <property type="component" value="Unassembled WGS sequence"/>
</dbReference>
<dbReference type="PROSITE" id="PS50405">
    <property type="entry name" value="GST_CTER"/>
    <property type="match status" value="1"/>
</dbReference>
<dbReference type="GO" id="GO:0004364">
    <property type="term" value="F:glutathione transferase activity"/>
    <property type="evidence" value="ECO:0007669"/>
    <property type="project" value="UniProtKB-EC"/>
</dbReference>
<dbReference type="Pfam" id="PF13417">
    <property type="entry name" value="GST_N_3"/>
    <property type="match status" value="1"/>
</dbReference>
<dbReference type="SUPFAM" id="SSF52833">
    <property type="entry name" value="Thioredoxin-like"/>
    <property type="match status" value="1"/>
</dbReference>
<proteinExistence type="predicted"/>
<dbReference type="EC" id="2.5.1.18" evidence="1"/>
<dbReference type="AlphaFoldDB" id="A0A8H6LYF8"/>
<dbReference type="Gene3D" id="1.20.1050.10">
    <property type="match status" value="1"/>
</dbReference>